<dbReference type="Proteomes" id="UP000479190">
    <property type="component" value="Unassembled WGS sequence"/>
</dbReference>
<reference evidence="1 2" key="1">
    <citation type="submission" date="2020-02" db="EMBL/GenBank/DDBJ databases">
        <authorList>
            <person name="Ferguson B K."/>
        </authorList>
    </citation>
    <scope>NUCLEOTIDE SEQUENCE [LARGE SCALE GENOMIC DNA]</scope>
</reference>
<gene>
    <name evidence="1" type="ORF">TBRA_LOCUS6334</name>
</gene>
<sequence length="159" mass="17618">MSENLAKGMAENRGFTLSWAKIKLEADRILQLSMAELTLTSAQETSKTLNKAGSSRCLGRWIDFQPFCPTPADRRRFSASLGSAPLLSRDSSGGPHYRRRCRRRAPAAPRYISRRAGPLRHSLVSSCAEHTSWTFRRSAALLPRVTKTQATCSLPGTPE</sequence>
<dbReference type="EMBL" id="CADCXV010000741">
    <property type="protein sequence ID" value="CAB0034436.1"/>
    <property type="molecule type" value="Genomic_DNA"/>
</dbReference>
<accession>A0A6H5ID35</accession>
<evidence type="ECO:0000313" key="2">
    <source>
        <dbReference type="Proteomes" id="UP000479190"/>
    </source>
</evidence>
<evidence type="ECO:0000313" key="1">
    <source>
        <dbReference type="EMBL" id="CAB0034436.1"/>
    </source>
</evidence>
<proteinExistence type="predicted"/>
<dbReference type="AlphaFoldDB" id="A0A6H5ID35"/>
<name>A0A6H5ID35_9HYME</name>
<keyword evidence="2" id="KW-1185">Reference proteome</keyword>
<organism evidence="1 2">
    <name type="scientific">Trichogramma brassicae</name>
    <dbReference type="NCBI Taxonomy" id="86971"/>
    <lineage>
        <taxon>Eukaryota</taxon>
        <taxon>Metazoa</taxon>
        <taxon>Ecdysozoa</taxon>
        <taxon>Arthropoda</taxon>
        <taxon>Hexapoda</taxon>
        <taxon>Insecta</taxon>
        <taxon>Pterygota</taxon>
        <taxon>Neoptera</taxon>
        <taxon>Endopterygota</taxon>
        <taxon>Hymenoptera</taxon>
        <taxon>Apocrita</taxon>
        <taxon>Proctotrupomorpha</taxon>
        <taxon>Chalcidoidea</taxon>
        <taxon>Trichogrammatidae</taxon>
        <taxon>Trichogramma</taxon>
    </lineage>
</organism>
<protein>
    <submittedName>
        <fullName evidence="1">Uncharacterized protein</fullName>
    </submittedName>
</protein>